<gene>
    <name evidence="1" type="ORF">BN1048_01089</name>
</gene>
<dbReference type="RefSeq" id="WP_035809226.1">
    <property type="nucleotide sequence ID" value="NZ_CCSE01000001.1"/>
</dbReference>
<dbReference type="Proteomes" id="UP000044136">
    <property type="component" value="Unassembled WGS sequence"/>
</dbReference>
<evidence type="ECO:0000313" key="2">
    <source>
        <dbReference type="Proteomes" id="UP000044136"/>
    </source>
</evidence>
<dbReference type="OrthoDB" id="9806350at2"/>
<dbReference type="CDD" id="cd02199">
    <property type="entry name" value="YjgF_YER057c_UK114_like_1"/>
    <property type="match status" value="1"/>
</dbReference>
<dbReference type="InterPro" id="IPR006175">
    <property type="entry name" value="YjgF/YER057c/UK114"/>
</dbReference>
<dbReference type="STRING" id="1461582.BN1048_01089"/>
<dbReference type="SUPFAM" id="SSF55298">
    <property type="entry name" value="YjgF-like"/>
    <property type="match status" value="1"/>
</dbReference>
<name>A0A078M826_9STAP</name>
<keyword evidence="2" id="KW-1185">Reference proteome</keyword>
<protein>
    <submittedName>
        <fullName evidence="1">Endoribonuclease L-PSP</fullName>
    </submittedName>
</protein>
<dbReference type="Pfam" id="PF01042">
    <property type="entry name" value="Ribonuc_L-PSP"/>
    <property type="match status" value="1"/>
</dbReference>
<organism evidence="1 2">
    <name type="scientific">Jeotgalicoccus saudimassiliensis</name>
    <dbReference type="NCBI Taxonomy" id="1461582"/>
    <lineage>
        <taxon>Bacteria</taxon>
        <taxon>Bacillati</taxon>
        <taxon>Bacillota</taxon>
        <taxon>Bacilli</taxon>
        <taxon>Bacillales</taxon>
        <taxon>Staphylococcaceae</taxon>
        <taxon>Jeotgalicoccus</taxon>
    </lineage>
</organism>
<reference evidence="1 2" key="1">
    <citation type="submission" date="2014-07" db="EMBL/GenBank/DDBJ databases">
        <authorList>
            <person name="Urmite Genomes Urmite Genomes"/>
        </authorList>
    </citation>
    <scope>NUCLEOTIDE SEQUENCE [LARGE SCALE GENOMIC DNA]</scope>
    <source>
        <strain evidence="1 2">13MG44_air</strain>
    </source>
</reference>
<accession>A0A078M826</accession>
<dbReference type="PANTHER" id="PTHR43760:SF1">
    <property type="entry name" value="ENDORIBONUCLEASE L-PSP_CHORISMATE MUTASE-LIKE DOMAIN-CONTAINING PROTEIN"/>
    <property type="match status" value="1"/>
</dbReference>
<dbReference type="AlphaFoldDB" id="A0A078M826"/>
<dbReference type="Gene3D" id="3.30.1330.40">
    <property type="entry name" value="RutC-like"/>
    <property type="match status" value="1"/>
</dbReference>
<dbReference type="HOGENOM" id="CLU_104845_1_0_9"/>
<dbReference type="InterPro" id="IPR035959">
    <property type="entry name" value="RutC-like_sf"/>
</dbReference>
<dbReference type="PANTHER" id="PTHR43760">
    <property type="entry name" value="ENDORIBONUCLEASE-RELATED"/>
    <property type="match status" value="1"/>
</dbReference>
<dbReference type="InterPro" id="IPR013813">
    <property type="entry name" value="Endoribo_LPSP/chorism_mut-like"/>
</dbReference>
<dbReference type="EMBL" id="CCSE01000001">
    <property type="protein sequence ID" value="CEA00806.1"/>
    <property type="molecule type" value="Genomic_DNA"/>
</dbReference>
<sequence length="139" mass="15165">MDNMVVPNGSYKLAKRIGDVVYTSGITPKIDGELIMTGKISAADDISKYKEIAEQTIKNAIYVTDQELTLHESVTEVVDMTVYINASDDFTQHARIADFASDYLFKVFGEDGLGTRTAVGVSSLPDNSPIEIKLITAVK</sequence>
<dbReference type="eggNOG" id="COG0251">
    <property type="taxonomic scope" value="Bacteria"/>
</dbReference>
<proteinExistence type="predicted"/>
<evidence type="ECO:0000313" key="1">
    <source>
        <dbReference type="EMBL" id="CEA00806.1"/>
    </source>
</evidence>